<feature type="transmembrane region" description="Helical" evidence="9">
    <location>
        <begin position="53"/>
        <end position="70"/>
    </location>
</feature>
<feature type="transmembrane region" description="Helical" evidence="9">
    <location>
        <begin position="21"/>
        <end position="41"/>
    </location>
</feature>
<name>A0A0E3ZKZ6_9BURK</name>
<evidence type="ECO:0000256" key="6">
    <source>
        <dbReference type="ARBA" id="ARBA00022989"/>
    </source>
</evidence>
<feature type="transmembrane region" description="Helical" evidence="9">
    <location>
        <begin position="134"/>
        <end position="152"/>
    </location>
</feature>
<comment type="similarity">
    <text evidence="8 9">Belongs to the TRAP transporter small permease family.</text>
</comment>
<dbReference type="InterPro" id="IPR055348">
    <property type="entry name" value="DctQ"/>
</dbReference>
<evidence type="ECO:0000256" key="4">
    <source>
        <dbReference type="ARBA" id="ARBA00022519"/>
    </source>
</evidence>
<feature type="domain" description="Tripartite ATP-independent periplasmic transporters DctQ component" evidence="10">
    <location>
        <begin position="30"/>
        <end position="161"/>
    </location>
</feature>
<evidence type="ECO:0000256" key="3">
    <source>
        <dbReference type="ARBA" id="ARBA00022475"/>
    </source>
</evidence>
<dbReference type="KEGG" id="pdq:CL55_00005620"/>
<dbReference type="AlphaFoldDB" id="A0A0E3ZKZ6"/>
<dbReference type="Proteomes" id="UP000061135">
    <property type="component" value="Chromosome"/>
</dbReference>
<evidence type="ECO:0000256" key="7">
    <source>
        <dbReference type="ARBA" id="ARBA00023136"/>
    </source>
</evidence>
<keyword evidence="7 9" id="KW-0472">Membrane</keyword>
<dbReference type="STRING" id="1835254.CL55_00005620"/>
<dbReference type="EMBL" id="CP007501">
    <property type="protein sequence ID" value="AKD24895.1"/>
    <property type="molecule type" value="Genomic_DNA"/>
</dbReference>
<reference evidence="11 12" key="1">
    <citation type="submission" date="2014-03" db="EMBL/GenBank/DDBJ databases">
        <title>Genome of Polynucleobacter strain MWH-MoK4.</title>
        <authorList>
            <person name="Hahn M.W."/>
        </authorList>
    </citation>
    <scope>NUCLEOTIDE SEQUENCE [LARGE SCALE GENOMIC DNA]</scope>
    <source>
        <strain evidence="11 12">MWH-MoK4</strain>
    </source>
</reference>
<keyword evidence="4 9" id="KW-0997">Cell inner membrane</keyword>
<dbReference type="PATRIC" id="fig|576611.7.peg.569"/>
<proteinExistence type="inferred from homology"/>
<comment type="subunit">
    <text evidence="9">The complex comprises the extracytoplasmic solute receptor protein and the two transmembrane proteins.</text>
</comment>
<dbReference type="GO" id="GO:0022857">
    <property type="term" value="F:transmembrane transporter activity"/>
    <property type="evidence" value="ECO:0007669"/>
    <property type="project" value="UniProtKB-UniRule"/>
</dbReference>
<organism evidence="11 12">
    <name type="scientific">Polynucleobacter duraquae</name>
    <dbReference type="NCBI Taxonomy" id="1835254"/>
    <lineage>
        <taxon>Bacteria</taxon>
        <taxon>Pseudomonadati</taxon>
        <taxon>Pseudomonadota</taxon>
        <taxon>Betaproteobacteria</taxon>
        <taxon>Burkholderiales</taxon>
        <taxon>Burkholderiaceae</taxon>
        <taxon>Polynucleobacter</taxon>
    </lineage>
</organism>
<gene>
    <name evidence="11" type="ORF">CL55_00005620</name>
</gene>
<comment type="function">
    <text evidence="9">Part of the tripartite ATP-independent periplasmic (TRAP) transport system.</text>
</comment>
<evidence type="ECO:0000256" key="2">
    <source>
        <dbReference type="ARBA" id="ARBA00022448"/>
    </source>
</evidence>
<keyword evidence="12" id="KW-1185">Reference proteome</keyword>
<keyword evidence="5 9" id="KW-0812">Transmembrane</keyword>
<dbReference type="PANTHER" id="PTHR35011:SF4">
    <property type="entry name" value="SLL1102 PROTEIN"/>
    <property type="match status" value="1"/>
</dbReference>
<evidence type="ECO:0000256" key="9">
    <source>
        <dbReference type="RuleBase" id="RU369079"/>
    </source>
</evidence>
<comment type="subcellular location">
    <subcellularLocation>
        <location evidence="1 9">Cell inner membrane</location>
        <topology evidence="1 9">Multi-pass membrane protein</topology>
    </subcellularLocation>
</comment>
<evidence type="ECO:0000313" key="12">
    <source>
        <dbReference type="Proteomes" id="UP000061135"/>
    </source>
</evidence>
<sequence length="183" mass="20635">MGFWGTLSTGIDRLNQFLGKVAGIMILLSCVVSAANALVRYSLDISNNWPLELQWYLFAAAVMLGAAYTLKRNEHVRVDLIYSQLSDRGRLYIDLFGLIVFLLPACLLFVWLSWTTLFYPSWLVSEHSLNAGGLLRYPIKFVVPFGFFMLSLQGLSEIIKRIGILKGKATLPAADLHYEKPMQ</sequence>
<dbReference type="HOGENOM" id="CLU_086356_2_2_4"/>
<evidence type="ECO:0000313" key="11">
    <source>
        <dbReference type="EMBL" id="AKD24895.1"/>
    </source>
</evidence>
<dbReference type="RefSeq" id="WP_046329779.1">
    <property type="nucleotide sequence ID" value="NZ_CP007501.1"/>
</dbReference>
<keyword evidence="3" id="KW-1003">Cell membrane</keyword>
<evidence type="ECO:0000259" key="10">
    <source>
        <dbReference type="Pfam" id="PF04290"/>
    </source>
</evidence>
<keyword evidence="2 9" id="KW-0813">Transport</keyword>
<evidence type="ECO:0000256" key="5">
    <source>
        <dbReference type="ARBA" id="ARBA00022692"/>
    </source>
</evidence>
<evidence type="ECO:0000256" key="8">
    <source>
        <dbReference type="ARBA" id="ARBA00038436"/>
    </source>
</evidence>
<accession>A0A0E3ZKZ6</accession>
<protein>
    <recommendedName>
        <fullName evidence="9">TRAP transporter small permease protein</fullName>
    </recommendedName>
</protein>
<dbReference type="OrthoDB" id="9795655at2"/>
<dbReference type="Pfam" id="PF04290">
    <property type="entry name" value="DctQ"/>
    <property type="match status" value="1"/>
</dbReference>
<feature type="transmembrane region" description="Helical" evidence="9">
    <location>
        <begin position="91"/>
        <end position="114"/>
    </location>
</feature>
<evidence type="ECO:0000256" key="1">
    <source>
        <dbReference type="ARBA" id="ARBA00004429"/>
    </source>
</evidence>
<keyword evidence="6 9" id="KW-1133">Transmembrane helix</keyword>
<dbReference type="GO" id="GO:0005886">
    <property type="term" value="C:plasma membrane"/>
    <property type="evidence" value="ECO:0007669"/>
    <property type="project" value="UniProtKB-SubCell"/>
</dbReference>
<dbReference type="InterPro" id="IPR007387">
    <property type="entry name" value="TRAP_DctQ"/>
</dbReference>
<dbReference type="PANTHER" id="PTHR35011">
    <property type="entry name" value="2,3-DIKETO-L-GULONATE TRAP TRANSPORTER SMALL PERMEASE PROTEIN YIAM"/>
    <property type="match status" value="1"/>
</dbReference>